<dbReference type="InterPro" id="IPR023393">
    <property type="entry name" value="START-like_dom_sf"/>
</dbReference>
<evidence type="ECO:0000256" key="1">
    <source>
        <dbReference type="SAM" id="Phobius"/>
    </source>
</evidence>
<protein>
    <recommendedName>
        <fullName evidence="4">Polyketide cyclase</fullName>
    </recommendedName>
</protein>
<organism evidence="2 3">
    <name type="scientific">Pedobacter cryophilus</name>
    <dbReference type="NCBI Taxonomy" id="2571271"/>
    <lineage>
        <taxon>Bacteria</taxon>
        <taxon>Pseudomonadati</taxon>
        <taxon>Bacteroidota</taxon>
        <taxon>Sphingobacteriia</taxon>
        <taxon>Sphingobacteriales</taxon>
        <taxon>Sphingobacteriaceae</taxon>
        <taxon>Pedobacter</taxon>
    </lineage>
</organism>
<proteinExistence type="predicted"/>
<evidence type="ECO:0008006" key="4">
    <source>
        <dbReference type="Google" id="ProtNLM"/>
    </source>
</evidence>
<feature type="transmembrane region" description="Helical" evidence="1">
    <location>
        <begin position="6"/>
        <end position="26"/>
    </location>
</feature>
<dbReference type="AlphaFoldDB" id="A0A4U1BUN4"/>
<reference evidence="2 3" key="1">
    <citation type="submission" date="2019-04" db="EMBL/GenBank/DDBJ databases">
        <title>Pedobacter sp. AR-3-17 sp. nov., isolated from Arctic soil.</title>
        <authorList>
            <person name="Dahal R.H."/>
            <person name="Kim D.-U."/>
        </authorList>
    </citation>
    <scope>NUCLEOTIDE SEQUENCE [LARGE SCALE GENOMIC DNA]</scope>
    <source>
        <strain evidence="2 3">AR-3-17</strain>
    </source>
</reference>
<evidence type="ECO:0000313" key="2">
    <source>
        <dbReference type="EMBL" id="TKB95704.1"/>
    </source>
</evidence>
<dbReference type="EMBL" id="SWBP01000007">
    <property type="protein sequence ID" value="TKB95704.1"/>
    <property type="molecule type" value="Genomic_DNA"/>
</dbReference>
<dbReference type="Gene3D" id="3.30.530.20">
    <property type="match status" value="1"/>
</dbReference>
<dbReference type="CDD" id="cd07818">
    <property type="entry name" value="SRPBCC_1"/>
    <property type="match status" value="1"/>
</dbReference>
<accession>A0A4U1BUN4</accession>
<sequence>MKVLKILVTIIVVLAIIVVVGSFFLPQRSKVERSTMIAVSDTAAYNYVTDFSKFNDWSPWYEMEPTAKTDISGTVGQVGATYSWDGEEVGAGSFRIKKLEPYTAIYQELKFLKPFESTAENNFLFEKQGDSTKVTWVYDGENKGIMDKWMGLALDGMIGKDYERGLLKMKTNLEK</sequence>
<dbReference type="Proteomes" id="UP000308181">
    <property type="component" value="Unassembled WGS sequence"/>
</dbReference>
<gene>
    <name evidence="2" type="ORF">FA046_15535</name>
</gene>
<keyword evidence="1" id="KW-1133">Transmembrane helix</keyword>
<keyword evidence="3" id="KW-1185">Reference proteome</keyword>
<evidence type="ECO:0000313" key="3">
    <source>
        <dbReference type="Proteomes" id="UP000308181"/>
    </source>
</evidence>
<comment type="caution">
    <text evidence="2">The sequence shown here is derived from an EMBL/GenBank/DDBJ whole genome shotgun (WGS) entry which is preliminary data.</text>
</comment>
<dbReference type="RefSeq" id="WP_136827461.1">
    <property type="nucleotide sequence ID" value="NZ_SWBP01000007.1"/>
</dbReference>
<dbReference type="SUPFAM" id="SSF55961">
    <property type="entry name" value="Bet v1-like"/>
    <property type="match status" value="1"/>
</dbReference>
<name>A0A4U1BUN4_9SPHI</name>
<dbReference type="InterPro" id="IPR019587">
    <property type="entry name" value="Polyketide_cyclase/dehydratase"/>
</dbReference>
<dbReference type="OrthoDB" id="9807923at2"/>
<keyword evidence="1" id="KW-0472">Membrane</keyword>
<keyword evidence="1" id="KW-0812">Transmembrane</keyword>
<dbReference type="Pfam" id="PF10604">
    <property type="entry name" value="Polyketide_cyc2"/>
    <property type="match status" value="1"/>
</dbReference>